<keyword evidence="1" id="KW-0472">Membrane</keyword>
<sequence>MKKRTRSTALLITLLFAGAIVGSAVGEALKNVVPLLSYGPKLGLNMSSFDMGIAGFSFGFYLNLNLAGALGVLLGALLYQRM</sequence>
<gene>
    <name evidence="2" type="ORF">LZ11_00612</name>
</gene>
<reference evidence="2 3" key="1">
    <citation type="submission" date="2019-07" db="EMBL/GenBank/DDBJ databases">
        <title>Genomic Encyclopedia of Type Strains, Phase I: the one thousand microbial genomes (KMG-I) project.</title>
        <authorList>
            <person name="Kyrpides N."/>
        </authorList>
    </citation>
    <scope>NUCLEOTIDE SEQUENCE [LARGE SCALE GENOMIC DNA]</scope>
    <source>
        <strain evidence="2 3">DSM 16647</strain>
    </source>
</reference>
<organism evidence="2 3">
    <name type="scientific">Thermosediminibacter litoriperuensis</name>
    <dbReference type="NCBI Taxonomy" id="291989"/>
    <lineage>
        <taxon>Bacteria</taxon>
        <taxon>Bacillati</taxon>
        <taxon>Bacillota</taxon>
        <taxon>Clostridia</taxon>
        <taxon>Thermosediminibacterales</taxon>
        <taxon>Thermosediminibacteraceae</taxon>
        <taxon>Thermosediminibacter</taxon>
    </lineage>
</organism>
<protein>
    <submittedName>
        <fullName evidence="2">Uncharacterized protein DUF4321</fullName>
    </submittedName>
</protein>
<evidence type="ECO:0000313" key="3">
    <source>
        <dbReference type="Proteomes" id="UP000322294"/>
    </source>
</evidence>
<dbReference type="AlphaFoldDB" id="A0A5S5AW97"/>
<dbReference type="RefSeq" id="WP_148866424.1">
    <property type="nucleotide sequence ID" value="NZ_VNHO01000005.1"/>
</dbReference>
<dbReference type="Proteomes" id="UP000322294">
    <property type="component" value="Unassembled WGS sequence"/>
</dbReference>
<dbReference type="Pfam" id="PF14209">
    <property type="entry name" value="DUF4321"/>
    <property type="match status" value="1"/>
</dbReference>
<evidence type="ECO:0000256" key="1">
    <source>
        <dbReference type="SAM" id="Phobius"/>
    </source>
</evidence>
<keyword evidence="3" id="KW-1185">Reference proteome</keyword>
<dbReference type="EMBL" id="VNHO01000005">
    <property type="protein sequence ID" value="TYP57619.1"/>
    <property type="molecule type" value="Genomic_DNA"/>
</dbReference>
<accession>A0A5S5AW97</accession>
<feature type="transmembrane region" description="Helical" evidence="1">
    <location>
        <begin position="52"/>
        <end position="79"/>
    </location>
</feature>
<comment type="caution">
    <text evidence="2">The sequence shown here is derived from an EMBL/GenBank/DDBJ whole genome shotgun (WGS) entry which is preliminary data.</text>
</comment>
<keyword evidence="1" id="KW-0812">Transmembrane</keyword>
<proteinExistence type="predicted"/>
<dbReference type="OrthoDB" id="1955622at2"/>
<dbReference type="InterPro" id="IPR025470">
    <property type="entry name" value="DUF4321"/>
</dbReference>
<evidence type="ECO:0000313" key="2">
    <source>
        <dbReference type="EMBL" id="TYP57619.1"/>
    </source>
</evidence>
<keyword evidence="1" id="KW-1133">Transmembrane helix</keyword>
<name>A0A5S5AW97_9FIRM</name>